<dbReference type="InterPro" id="IPR040362">
    <property type="entry name" value="RELCH"/>
</dbReference>
<keyword evidence="1" id="KW-0175">Coiled coil</keyword>
<dbReference type="PANTHER" id="PTHR32059:SF0">
    <property type="entry name" value="RAB11-BINDING PROTEIN RELCH"/>
    <property type="match status" value="1"/>
</dbReference>
<dbReference type="SUPFAM" id="SSF48371">
    <property type="entry name" value="ARM repeat"/>
    <property type="match status" value="1"/>
</dbReference>
<protein>
    <submittedName>
        <fullName evidence="3">LisH domain and HEAT repeat-containing protein KIAA1468</fullName>
    </submittedName>
</protein>
<feature type="coiled-coil region" evidence="1">
    <location>
        <begin position="117"/>
        <end position="151"/>
    </location>
</feature>
<dbReference type="EMBL" id="SCEB01000298">
    <property type="protein sequence ID" value="RXM99782.1"/>
    <property type="molecule type" value="Genomic_DNA"/>
</dbReference>
<dbReference type="PANTHER" id="PTHR32059">
    <property type="entry name" value="RAB11-BINDING PROTEIN RELCH"/>
    <property type="match status" value="1"/>
</dbReference>
<evidence type="ECO:0000256" key="2">
    <source>
        <dbReference type="SAM" id="MobiDB-lite"/>
    </source>
</evidence>
<evidence type="ECO:0000313" key="4">
    <source>
        <dbReference type="Proteomes" id="UP000289886"/>
    </source>
</evidence>
<name>A0A662YTH0_ACIRT</name>
<reference evidence="3 4" key="1">
    <citation type="submission" date="2019-01" db="EMBL/GenBank/DDBJ databases">
        <title>Draft Genome and Complete Hox-Cluster Characterization of the Sterlet Sturgeon (Acipenser ruthenus).</title>
        <authorList>
            <person name="Wei Q."/>
        </authorList>
    </citation>
    <scope>NUCLEOTIDE SEQUENCE [LARGE SCALE GENOMIC DNA]</scope>
    <source>
        <strain evidence="3">WHYD16114868_AA</strain>
        <tissue evidence="3">Blood</tissue>
    </source>
</reference>
<evidence type="ECO:0000313" key="3">
    <source>
        <dbReference type="EMBL" id="RXM99782.1"/>
    </source>
</evidence>
<comment type="caution">
    <text evidence="3">The sequence shown here is derived from an EMBL/GenBank/DDBJ whole genome shotgun (WGS) entry which is preliminary data.</text>
</comment>
<proteinExistence type="predicted"/>
<organism evidence="3 4">
    <name type="scientific">Acipenser ruthenus</name>
    <name type="common">Sterlet sturgeon</name>
    <dbReference type="NCBI Taxonomy" id="7906"/>
    <lineage>
        <taxon>Eukaryota</taxon>
        <taxon>Metazoa</taxon>
        <taxon>Chordata</taxon>
        <taxon>Craniata</taxon>
        <taxon>Vertebrata</taxon>
        <taxon>Euteleostomi</taxon>
        <taxon>Actinopterygii</taxon>
        <taxon>Chondrostei</taxon>
        <taxon>Acipenseriformes</taxon>
        <taxon>Acipenseridae</taxon>
        <taxon>Acipenser</taxon>
    </lineage>
</organism>
<dbReference type="Proteomes" id="UP000289886">
    <property type="component" value="Unassembled WGS sequence"/>
</dbReference>
<dbReference type="GO" id="GO:0032367">
    <property type="term" value="P:intracellular cholesterol transport"/>
    <property type="evidence" value="ECO:0007669"/>
    <property type="project" value="InterPro"/>
</dbReference>
<feature type="region of interest" description="Disordered" evidence="2">
    <location>
        <begin position="15"/>
        <end position="43"/>
    </location>
</feature>
<dbReference type="GO" id="GO:0005802">
    <property type="term" value="C:trans-Golgi network"/>
    <property type="evidence" value="ECO:0007669"/>
    <property type="project" value="InterPro"/>
</dbReference>
<dbReference type="GO" id="GO:0055037">
    <property type="term" value="C:recycling endosome"/>
    <property type="evidence" value="ECO:0007669"/>
    <property type="project" value="TreeGrafter"/>
</dbReference>
<keyword evidence="4" id="KW-1185">Reference proteome</keyword>
<dbReference type="InterPro" id="IPR016024">
    <property type="entry name" value="ARM-type_fold"/>
</dbReference>
<feature type="compositionally biased region" description="Basic and acidic residues" evidence="2">
    <location>
        <begin position="15"/>
        <end position="40"/>
    </location>
</feature>
<gene>
    <name evidence="3" type="ORF">EOD39_10768</name>
</gene>
<sequence>RAGSISTLDSLDFARYSDDGNRETDERVAESEVPSQERKNYKSSPEIQDYELWDDVGLNIPKPPDLLQLYRSCGSHQTASREAVDAAVGVKLGELEVLATTKEALHTAEQTQQNVVVKDLEYQINLLNSEKHLLAEQIKKLQGEIDALKIKNLTAPSFASESGKPVSDEVPHPVPIDNGQYLDITGPDAVSRIADSEESVTLMLGRCLPHIVPNVLLAKREELIPLILCTACLHPEPKERDQLLHILFNLIKRPDDEQRQMILTGCVAFARHVGATRVEAELLPQCWEQITHKYPERRLLVAESCGALAPYLPKEIRSSLVLSMLQQMLTEDKADMVREAVVRSLGIIMGYIDDPDKYTQGFELMLMALGDPSERVISAIHQVFVPAFAAWTTELGSLQSQLIPTLLSRIEKLLRKGEHVLDEHKLHIYLSALQSLIPALFAVVIQNAPFTNIAKLHGEVLPIEVTRFPRPASPLQDVATIIGSREQLAVLLQLYDYQLEHEGTTGWDSLLWVVNQLANPAYHELLLTVLWYGVVHTSALVRCTAARMFEDRYNTKYLMSVGKGVDFYCICPCQRFGP</sequence>
<dbReference type="AlphaFoldDB" id="A0A662YTH0"/>
<evidence type="ECO:0000256" key="1">
    <source>
        <dbReference type="SAM" id="Coils"/>
    </source>
</evidence>
<dbReference type="Gene3D" id="1.25.10.10">
    <property type="entry name" value="Leucine-rich Repeat Variant"/>
    <property type="match status" value="1"/>
</dbReference>
<dbReference type="InterPro" id="IPR011989">
    <property type="entry name" value="ARM-like"/>
</dbReference>
<accession>A0A662YTH0</accession>
<feature type="non-terminal residue" evidence="3">
    <location>
        <position position="1"/>
    </location>
</feature>